<evidence type="ECO:0000256" key="2">
    <source>
        <dbReference type="ARBA" id="ARBA00022723"/>
    </source>
</evidence>
<comment type="similarity">
    <text evidence="1">Belongs to the DNA repair enzymes AP/ExoA family.</text>
</comment>
<feature type="binding site" evidence="6">
    <location>
        <position position="34"/>
    </location>
    <ligand>
        <name>Mg(2+)</name>
        <dbReference type="ChEBI" id="CHEBI:18420"/>
        <label>1</label>
    </ligand>
</feature>
<keyword evidence="6" id="KW-0464">Manganese</keyword>
<feature type="binding site" evidence="6">
    <location>
        <position position="154"/>
    </location>
    <ligand>
        <name>Mg(2+)</name>
        <dbReference type="ChEBI" id="CHEBI:18420"/>
        <label>1</label>
    </ligand>
</feature>
<dbReference type="GO" id="GO:0006281">
    <property type="term" value="P:DNA repair"/>
    <property type="evidence" value="ECO:0007669"/>
    <property type="project" value="InterPro"/>
</dbReference>
<evidence type="ECO:0000256" key="6">
    <source>
        <dbReference type="PIRSR" id="PIRSR604808-2"/>
    </source>
</evidence>
<comment type="caution">
    <text evidence="9">The sequence shown here is derived from an EMBL/GenBank/DDBJ whole genome shotgun (WGS) entry which is preliminary data.</text>
</comment>
<dbReference type="InterPro" id="IPR004808">
    <property type="entry name" value="AP_endonuc_1"/>
</dbReference>
<feature type="binding site" evidence="6">
    <location>
        <position position="7"/>
    </location>
    <ligand>
        <name>Mg(2+)</name>
        <dbReference type="ChEBI" id="CHEBI:18420"/>
        <label>1</label>
    </ligand>
</feature>
<dbReference type="GO" id="GO:0046872">
    <property type="term" value="F:metal ion binding"/>
    <property type="evidence" value="ECO:0007669"/>
    <property type="project" value="UniProtKB-KW"/>
</dbReference>
<name>A0A558DWY4_9GAMM</name>
<dbReference type="PANTHER" id="PTHR43250:SF2">
    <property type="entry name" value="EXODEOXYRIBONUCLEASE III"/>
    <property type="match status" value="1"/>
</dbReference>
<feature type="binding site" evidence="6">
    <location>
        <position position="152"/>
    </location>
    <ligand>
        <name>Mg(2+)</name>
        <dbReference type="ChEBI" id="CHEBI:18420"/>
        <label>1</label>
    </ligand>
</feature>
<dbReference type="InterPro" id="IPR005135">
    <property type="entry name" value="Endo/exonuclease/phosphatase"/>
</dbReference>
<evidence type="ECO:0000256" key="7">
    <source>
        <dbReference type="PIRSR" id="PIRSR604808-3"/>
    </source>
</evidence>
<feature type="site" description="Transition state stabilizer" evidence="7">
    <location>
        <position position="154"/>
    </location>
</feature>
<protein>
    <submittedName>
        <fullName evidence="9">Exodeoxyribonuclease III</fullName>
        <ecNumber evidence="9">3.1.11.2</ecNumber>
    </submittedName>
</protein>
<evidence type="ECO:0000313" key="10">
    <source>
        <dbReference type="Proteomes" id="UP000316649"/>
    </source>
</evidence>
<dbReference type="GO" id="GO:0003677">
    <property type="term" value="F:DNA binding"/>
    <property type="evidence" value="ECO:0007669"/>
    <property type="project" value="InterPro"/>
</dbReference>
<gene>
    <name evidence="9" type="primary">xthA</name>
    <name evidence="9" type="ORF">FHP88_08515</name>
</gene>
<feature type="active site" description="Proton donor/acceptor" evidence="5">
    <location>
        <position position="152"/>
    </location>
</feature>
<dbReference type="GO" id="GO:0004519">
    <property type="term" value="F:endonuclease activity"/>
    <property type="evidence" value="ECO:0007669"/>
    <property type="project" value="InterPro"/>
</dbReference>
<dbReference type="SUPFAM" id="SSF56219">
    <property type="entry name" value="DNase I-like"/>
    <property type="match status" value="1"/>
</dbReference>
<keyword evidence="3 9" id="KW-0378">Hydrolase</keyword>
<dbReference type="RefSeq" id="WP_144358617.1">
    <property type="nucleotide sequence ID" value="NZ_VMNH01000008.1"/>
</dbReference>
<dbReference type="Gene3D" id="3.60.10.10">
    <property type="entry name" value="Endonuclease/exonuclease/phosphatase"/>
    <property type="match status" value="1"/>
</dbReference>
<dbReference type="Proteomes" id="UP000316649">
    <property type="component" value="Unassembled WGS sequence"/>
</dbReference>
<dbReference type="EMBL" id="VMNH01000008">
    <property type="protein sequence ID" value="TVO75527.1"/>
    <property type="molecule type" value="Genomic_DNA"/>
</dbReference>
<dbReference type="NCBIfam" id="TIGR00195">
    <property type="entry name" value="exoDNase_III"/>
    <property type="match status" value="1"/>
</dbReference>
<evidence type="ECO:0000259" key="8">
    <source>
        <dbReference type="Pfam" id="PF03372"/>
    </source>
</evidence>
<dbReference type="PROSITE" id="PS51435">
    <property type="entry name" value="AP_NUCLEASE_F1_4"/>
    <property type="match status" value="1"/>
</dbReference>
<keyword evidence="10" id="KW-1185">Reference proteome</keyword>
<feature type="site" description="Interaction with DNA substrate" evidence="7">
    <location>
        <position position="262"/>
    </location>
</feature>
<evidence type="ECO:0000256" key="1">
    <source>
        <dbReference type="ARBA" id="ARBA00007092"/>
    </source>
</evidence>
<feature type="binding site" evidence="6">
    <location>
        <position position="262"/>
    </location>
    <ligand>
        <name>Mg(2+)</name>
        <dbReference type="ChEBI" id="CHEBI:18420"/>
        <label>1</label>
    </ligand>
</feature>
<evidence type="ECO:0000256" key="5">
    <source>
        <dbReference type="PIRSR" id="PIRSR604808-1"/>
    </source>
</evidence>
<proteinExistence type="inferred from homology"/>
<feature type="active site" evidence="5">
    <location>
        <position position="110"/>
    </location>
</feature>
<dbReference type="OrthoDB" id="9803914at2"/>
<dbReference type="NCBIfam" id="TIGR00633">
    <property type="entry name" value="xth"/>
    <property type="match status" value="1"/>
</dbReference>
<keyword evidence="4 6" id="KW-0460">Magnesium</keyword>
<reference evidence="9 10" key="1">
    <citation type="submission" date="2019-07" db="EMBL/GenBank/DDBJ databases">
        <title>The pathways for chlorine oxyanion respiration interact through the shared metabolite chlorate.</title>
        <authorList>
            <person name="Barnum T.P."/>
            <person name="Cheng Y."/>
            <person name="Hill K.A."/>
            <person name="Lucas L.N."/>
            <person name="Carlson H.K."/>
            <person name="Coates J.D."/>
        </authorList>
    </citation>
    <scope>NUCLEOTIDE SEQUENCE [LARGE SCALE GENOMIC DNA]</scope>
    <source>
        <strain evidence="9 10">BK-1</strain>
    </source>
</reference>
<dbReference type="GO" id="GO:0008311">
    <property type="term" value="F:double-stranded DNA 3'-5' DNA exonuclease activity"/>
    <property type="evidence" value="ECO:0007669"/>
    <property type="project" value="UniProtKB-EC"/>
</dbReference>
<dbReference type="EC" id="3.1.11.2" evidence="9"/>
<dbReference type="InterPro" id="IPR036691">
    <property type="entry name" value="Endo/exonu/phosph_ase_sf"/>
</dbReference>
<evidence type="ECO:0000256" key="4">
    <source>
        <dbReference type="ARBA" id="ARBA00022842"/>
    </source>
</evidence>
<dbReference type="CDD" id="cd09086">
    <property type="entry name" value="ExoIII-like_AP-endo"/>
    <property type="match status" value="1"/>
</dbReference>
<keyword evidence="2 6" id="KW-0479">Metal-binding</keyword>
<organism evidence="9 10">
    <name type="scientific">Sedimenticola selenatireducens</name>
    <dbReference type="NCBI Taxonomy" id="191960"/>
    <lineage>
        <taxon>Bacteria</taxon>
        <taxon>Pseudomonadati</taxon>
        <taxon>Pseudomonadota</taxon>
        <taxon>Gammaproteobacteria</taxon>
        <taxon>Chromatiales</taxon>
        <taxon>Sedimenticolaceae</taxon>
        <taxon>Sedimenticola</taxon>
    </lineage>
</organism>
<evidence type="ECO:0000313" key="9">
    <source>
        <dbReference type="EMBL" id="TVO75527.1"/>
    </source>
</evidence>
<dbReference type="PROSITE" id="PS00726">
    <property type="entry name" value="AP_NUCLEASE_F1_1"/>
    <property type="match status" value="1"/>
</dbReference>
<accession>A0A558DWY4</accession>
<dbReference type="Pfam" id="PF03372">
    <property type="entry name" value="Exo_endo_phos"/>
    <property type="match status" value="1"/>
</dbReference>
<dbReference type="InterPro" id="IPR037493">
    <property type="entry name" value="ExoIII-like"/>
</dbReference>
<evidence type="ECO:0000256" key="3">
    <source>
        <dbReference type="ARBA" id="ARBA00022801"/>
    </source>
</evidence>
<dbReference type="PANTHER" id="PTHR43250">
    <property type="entry name" value="EXODEOXYRIBONUCLEASE III"/>
    <property type="match status" value="1"/>
</dbReference>
<feature type="domain" description="Endonuclease/exonuclease/phosphatase" evidence="8">
    <location>
        <begin position="4"/>
        <end position="262"/>
    </location>
</feature>
<sequence>MKIVSFNTNGIRVRGHQLERLKERYDPDIIGIQETKVQDSEFPEEMIEALGYRAHYFGQKGHYGVALLSKQEPLVLQKGYPFDEPDAQRRIICGEYQSDSGERVKIINGYFPQGESRDHATKFPAKRRFYSDLMRYLQEQYSSGDHLLVIGDMNIARLDADIGIGADNAKRWLKGGKCSFLPEEREWMDDLLNWGLSDTFRDHYPDSSNCFSWFDYRSRGFDREPKHGLRIDLILASTPLQNRCTGAGIAYDIRGMEKPSDHCPIWAEFSI</sequence>
<dbReference type="InterPro" id="IPR020847">
    <property type="entry name" value="AP_endonuclease_F1_BS"/>
</dbReference>
<dbReference type="AlphaFoldDB" id="A0A558DWY4"/>
<feature type="binding site" evidence="6">
    <location>
        <position position="261"/>
    </location>
    <ligand>
        <name>Mg(2+)</name>
        <dbReference type="ChEBI" id="CHEBI:18420"/>
        <label>1</label>
    </ligand>
</feature>
<dbReference type="NCBIfam" id="NF008733">
    <property type="entry name" value="PRK11756.1"/>
    <property type="match status" value="1"/>
</dbReference>
<comment type="cofactor">
    <cofactor evidence="6">
        <name>Mg(2+)</name>
        <dbReference type="ChEBI" id="CHEBI:18420"/>
    </cofactor>
    <cofactor evidence="6">
        <name>Mn(2+)</name>
        <dbReference type="ChEBI" id="CHEBI:29035"/>
    </cofactor>
    <text evidence="6">Probably binds two magnesium or manganese ions per subunit.</text>
</comment>
<feature type="site" description="Important for catalytic activity" evidence="7">
    <location>
        <position position="232"/>
    </location>
</feature>
<feature type="active site" description="Proton acceptor" evidence="5">
    <location>
        <position position="262"/>
    </location>
</feature>